<accession>A0AA39R428</accession>
<sequence>MRPGKYDFRPLRVHQTATQLLNVGRLNTPPPWYDVVGSVTPAQPLVRTQAIPHRSPKNRTKVKKASKLFQPQRIGYEEDMLRREFFKDHPWELARPRMLLEDDGKDSQKTDWSHIQQKEKALNGESVIQRQLWLQYNLPNISRAQAYDMARKEFYDLRLQEDIERRVAKEEAMSTGAYFGPSQIEIGMELENKEFERWKRWAQKQVELQQQTSAAMYSGGSIDNEDAAPDADLAVEEAAVEEISDRIPAKGQSALGGATFTR</sequence>
<dbReference type="InterPro" id="IPR016939">
    <property type="entry name" value="Ribosomal_mS23_fun"/>
</dbReference>
<proteinExistence type="inferred from homology"/>
<gene>
    <name evidence="7" type="ORF">JMJ35_003139</name>
</gene>
<dbReference type="InterPro" id="IPR059242">
    <property type="entry name" value="mS23_dom"/>
</dbReference>
<dbReference type="PANTHER" id="PTHR37799:SF1">
    <property type="entry name" value="SMALL RIBOSOMAL SUBUNIT PROTEIN MS23"/>
    <property type="match status" value="1"/>
</dbReference>
<evidence type="ECO:0000313" key="7">
    <source>
        <dbReference type="EMBL" id="KAK0514522.1"/>
    </source>
</evidence>
<dbReference type="AlphaFoldDB" id="A0AA39R428"/>
<keyword evidence="8" id="KW-1185">Reference proteome</keyword>
<evidence type="ECO:0000313" key="8">
    <source>
        <dbReference type="Proteomes" id="UP001166286"/>
    </source>
</evidence>
<keyword evidence="3 6" id="KW-0689">Ribosomal protein</keyword>
<dbReference type="PANTHER" id="PTHR37799">
    <property type="entry name" value="37S RIBOSOMAL PROTEIN S25, MITOCHONDRIAL"/>
    <property type="match status" value="1"/>
</dbReference>
<comment type="similarity">
    <text evidence="2">Belongs to the mitochondrion-specific ribosomal protein mS23 family.</text>
</comment>
<evidence type="ECO:0000256" key="6">
    <source>
        <dbReference type="PIRNR" id="PIRNR029764"/>
    </source>
</evidence>
<dbReference type="EMBL" id="JAFEKC020000005">
    <property type="protein sequence ID" value="KAK0514522.1"/>
    <property type="molecule type" value="Genomic_DNA"/>
</dbReference>
<organism evidence="7 8">
    <name type="scientific">Cladonia borealis</name>
    <dbReference type="NCBI Taxonomy" id="184061"/>
    <lineage>
        <taxon>Eukaryota</taxon>
        <taxon>Fungi</taxon>
        <taxon>Dikarya</taxon>
        <taxon>Ascomycota</taxon>
        <taxon>Pezizomycotina</taxon>
        <taxon>Lecanoromycetes</taxon>
        <taxon>OSLEUM clade</taxon>
        <taxon>Lecanoromycetidae</taxon>
        <taxon>Lecanorales</taxon>
        <taxon>Lecanorineae</taxon>
        <taxon>Cladoniaceae</taxon>
        <taxon>Cladonia</taxon>
    </lineage>
</organism>
<dbReference type="PIRSF" id="PIRSF029764">
    <property type="entry name" value="RSM25"/>
    <property type="match status" value="1"/>
</dbReference>
<comment type="subunit">
    <text evidence="6">Component of the mitochondrial small ribosomal subunit.</text>
</comment>
<evidence type="ECO:0000256" key="1">
    <source>
        <dbReference type="ARBA" id="ARBA00004173"/>
    </source>
</evidence>
<name>A0AA39R428_9LECA</name>
<dbReference type="CDD" id="cd23701">
    <property type="entry name" value="At1g26750"/>
    <property type="match status" value="1"/>
</dbReference>
<reference evidence="7" key="1">
    <citation type="submission" date="2023-03" db="EMBL/GenBank/DDBJ databases">
        <title>Complete genome of Cladonia borealis.</title>
        <authorList>
            <person name="Park H."/>
        </authorList>
    </citation>
    <scope>NUCLEOTIDE SEQUENCE</scope>
    <source>
        <strain evidence="7">ANT050790</strain>
    </source>
</reference>
<comment type="caution">
    <text evidence="7">The sequence shown here is derived from an EMBL/GenBank/DDBJ whole genome shotgun (WGS) entry which is preliminary data.</text>
</comment>
<keyword evidence="4 6" id="KW-0496">Mitochondrion</keyword>
<dbReference type="GO" id="GO:0003735">
    <property type="term" value="F:structural constituent of ribosome"/>
    <property type="evidence" value="ECO:0007669"/>
    <property type="project" value="UniProtKB-UniRule"/>
</dbReference>
<dbReference type="Pfam" id="PF13741">
    <property type="entry name" value="MRP-S25"/>
    <property type="match status" value="1"/>
</dbReference>
<comment type="subcellular location">
    <subcellularLocation>
        <location evidence="1 6">Mitochondrion</location>
    </subcellularLocation>
</comment>
<evidence type="ECO:0000256" key="5">
    <source>
        <dbReference type="ARBA" id="ARBA00023274"/>
    </source>
</evidence>
<protein>
    <recommendedName>
        <fullName evidence="6">37S ribosomal protein S25, mitochondrial</fullName>
    </recommendedName>
</protein>
<dbReference type="GO" id="GO:0005763">
    <property type="term" value="C:mitochondrial small ribosomal subunit"/>
    <property type="evidence" value="ECO:0007669"/>
    <property type="project" value="UniProtKB-UniRule"/>
</dbReference>
<evidence type="ECO:0000256" key="4">
    <source>
        <dbReference type="ARBA" id="ARBA00023128"/>
    </source>
</evidence>
<evidence type="ECO:0000256" key="2">
    <source>
        <dbReference type="ARBA" id="ARBA00009864"/>
    </source>
</evidence>
<keyword evidence="5 6" id="KW-0687">Ribonucleoprotein</keyword>
<evidence type="ECO:0000256" key="3">
    <source>
        <dbReference type="ARBA" id="ARBA00022980"/>
    </source>
</evidence>
<dbReference type="Proteomes" id="UP001166286">
    <property type="component" value="Unassembled WGS sequence"/>
</dbReference>